<evidence type="ECO:0000256" key="5">
    <source>
        <dbReference type="ARBA" id="ARBA00016391"/>
    </source>
</evidence>
<keyword evidence="6" id="KW-0813">Transport</keyword>
<keyword evidence="7" id="KW-0679">Respiratory chain</keyword>
<reference evidence="18" key="2">
    <citation type="submission" date="2020-02" db="EMBL/GenBank/DDBJ databases">
        <title>Esox lucius (northern pike) genome, fEsoLuc1, primary haplotype.</title>
        <authorList>
            <person name="Myers G."/>
            <person name="Karagic N."/>
            <person name="Meyer A."/>
            <person name="Pippel M."/>
            <person name="Reichard M."/>
            <person name="Winkler S."/>
            <person name="Tracey A."/>
            <person name="Sims Y."/>
            <person name="Howe K."/>
            <person name="Rhie A."/>
            <person name="Formenti G."/>
            <person name="Durbin R."/>
            <person name="Fedrigo O."/>
            <person name="Jarvis E.D."/>
        </authorList>
    </citation>
    <scope>NUCLEOTIDE SEQUENCE [LARGE SCALE GENOMIC DNA]</scope>
</reference>
<evidence type="ECO:0000256" key="11">
    <source>
        <dbReference type="ARBA" id="ARBA00022989"/>
    </source>
</evidence>
<evidence type="ECO:0000256" key="3">
    <source>
        <dbReference type="ARBA" id="ARBA00008253"/>
    </source>
</evidence>
<comment type="subcellular location">
    <subcellularLocation>
        <location evidence="2">Mitochondrion inner membrane</location>
        <topology evidence="2">Single-pass membrane protein</topology>
    </subcellularLocation>
</comment>
<evidence type="ECO:0000256" key="10">
    <source>
        <dbReference type="ARBA" id="ARBA00022982"/>
    </source>
</evidence>
<feature type="transmembrane region" description="Helical" evidence="17">
    <location>
        <begin position="72"/>
        <end position="92"/>
    </location>
</feature>
<keyword evidence="8 17" id="KW-0812">Transmembrane</keyword>
<reference evidence="18" key="4">
    <citation type="submission" date="2025-09" db="UniProtKB">
        <authorList>
            <consortium name="Ensembl"/>
        </authorList>
    </citation>
    <scope>IDENTIFICATION</scope>
</reference>
<evidence type="ECO:0000256" key="7">
    <source>
        <dbReference type="ARBA" id="ARBA00022660"/>
    </source>
</evidence>
<dbReference type="InterPro" id="IPR026626">
    <property type="entry name" value="NDUFA3"/>
</dbReference>
<reference evidence="19" key="1">
    <citation type="journal article" date="2014" name="PLoS ONE">
        <title>The genome and linkage map of the northern pike (Esox lucius): conserved synteny revealed between the salmonid sister group and the Neoteleostei.</title>
        <authorList>
            <person name="Rondeau E.B."/>
            <person name="Minkley D.R."/>
            <person name="Leong J.S."/>
            <person name="Messmer A.M."/>
            <person name="Jantzen J.R."/>
            <person name="von Schalburg K.R."/>
            <person name="Lemon C."/>
            <person name="Bird N.H."/>
            <person name="Koop B.F."/>
        </authorList>
    </citation>
    <scope>NUCLEOTIDE SEQUENCE</scope>
</reference>
<evidence type="ECO:0000256" key="14">
    <source>
        <dbReference type="ARBA" id="ARBA00023136"/>
    </source>
</evidence>
<evidence type="ECO:0000313" key="19">
    <source>
        <dbReference type="Proteomes" id="UP000265140"/>
    </source>
</evidence>
<evidence type="ECO:0000256" key="8">
    <source>
        <dbReference type="ARBA" id="ARBA00022692"/>
    </source>
</evidence>
<keyword evidence="19" id="KW-1185">Reference proteome</keyword>
<dbReference type="Ensembl" id="ENSELUT00000039014.3">
    <property type="protein sequence ID" value="ENSELUP00000014635.1"/>
    <property type="gene ID" value="ENSELUG00000014667.3"/>
</dbReference>
<dbReference type="PANTHER" id="PTHR15221:SF0">
    <property type="entry name" value="NADH DEHYDROGENASE [UBIQUINONE] 1 ALPHA SUBCOMPLEX SUBUNIT 3"/>
    <property type="match status" value="1"/>
</dbReference>
<evidence type="ECO:0000256" key="12">
    <source>
        <dbReference type="ARBA" id="ARBA00022990"/>
    </source>
</evidence>
<reference evidence="18" key="3">
    <citation type="submission" date="2025-08" db="UniProtKB">
        <authorList>
            <consortium name="Ensembl"/>
        </authorList>
    </citation>
    <scope>IDENTIFICATION</scope>
</reference>
<evidence type="ECO:0000256" key="17">
    <source>
        <dbReference type="SAM" id="Phobius"/>
    </source>
</evidence>
<name>A0A3P8YFH7_ESOLU</name>
<dbReference type="STRING" id="8010.ENSELUP00000014635"/>
<evidence type="ECO:0000256" key="15">
    <source>
        <dbReference type="ARBA" id="ARBA00031425"/>
    </source>
</evidence>
<dbReference type="Bgee" id="ENSELUG00000014667">
    <property type="expression patterns" value="Expressed in heart and 14 other cell types or tissues"/>
</dbReference>
<evidence type="ECO:0000256" key="2">
    <source>
        <dbReference type="ARBA" id="ARBA00004434"/>
    </source>
</evidence>
<evidence type="ECO:0000256" key="1">
    <source>
        <dbReference type="ARBA" id="ARBA00003195"/>
    </source>
</evidence>
<evidence type="ECO:0000256" key="16">
    <source>
        <dbReference type="ARBA" id="ARBA00032035"/>
    </source>
</evidence>
<evidence type="ECO:0000256" key="4">
    <source>
        <dbReference type="ARBA" id="ARBA00011533"/>
    </source>
</evidence>
<dbReference type="Pfam" id="PF14987">
    <property type="entry name" value="NADHdh_A3"/>
    <property type="match status" value="1"/>
</dbReference>
<keyword evidence="10" id="KW-0249">Electron transport</keyword>
<comment type="subunit">
    <text evidence="4">Complex I is composed of 45 different subunits.</text>
</comment>
<dbReference type="Proteomes" id="UP000265140">
    <property type="component" value="Chromosome 20"/>
</dbReference>
<organism evidence="18 19">
    <name type="scientific">Esox lucius</name>
    <name type="common">Northern pike</name>
    <dbReference type="NCBI Taxonomy" id="8010"/>
    <lineage>
        <taxon>Eukaryota</taxon>
        <taxon>Metazoa</taxon>
        <taxon>Chordata</taxon>
        <taxon>Craniata</taxon>
        <taxon>Vertebrata</taxon>
        <taxon>Euteleostomi</taxon>
        <taxon>Actinopterygii</taxon>
        <taxon>Neopterygii</taxon>
        <taxon>Teleostei</taxon>
        <taxon>Protacanthopterygii</taxon>
        <taxon>Esociformes</taxon>
        <taxon>Esocidae</taxon>
        <taxon>Esox</taxon>
    </lineage>
</organism>
<comment type="similarity">
    <text evidence="3">Belongs to the complex I NDUFA3 subunit family.</text>
</comment>
<dbReference type="GO" id="GO:0005743">
    <property type="term" value="C:mitochondrial inner membrane"/>
    <property type="evidence" value="ECO:0007669"/>
    <property type="project" value="UniProtKB-SubCell"/>
</dbReference>
<accession>A0A3P8YFH7</accession>
<dbReference type="AlphaFoldDB" id="A0A3P8YFH7"/>
<evidence type="ECO:0000256" key="9">
    <source>
        <dbReference type="ARBA" id="ARBA00022792"/>
    </source>
</evidence>
<protein>
    <recommendedName>
        <fullName evidence="5">NADH dehydrogenase [ubiquinone] 1 alpha subcomplex subunit 3</fullName>
    </recommendedName>
    <alternativeName>
        <fullName evidence="15">Complex I-B9</fullName>
    </alternativeName>
    <alternativeName>
        <fullName evidence="16">NADH-ubiquinone oxidoreductase B9 subunit</fullName>
    </alternativeName>
</protein>
<sequence length="138" mass="15304">MLTPSIDCRDQSITADFTLSNNLSVLRDWRNCYTSGILWTTVPMFTNTSQTTKSNMAGIAAFLKNAWNKEPVIVVSCAIGVSAVLIPLVSPYTKYSGMMNKAVPYNYPVPVRNDGKMDDIPSHPSEPKGPNLDWFKNL</sequence>
<dbReference type="GeneTree" id="ENSGT00390000004322"/>
<evidence type="ECO:0000313" key="18">
    <source>
        <dbReference type="Ensembl" id="ENSELUP00000014635.1"/>
    </source>
</evidence>
<keyword evidence="9" id="KW-0999">Mitochondrion inner membrane</keyword>
<evidence type="ECO:0000256" key="6">
    <source>
        <dbReference type="ARBA" id="ARBA00022448"/>
    </source>
</evidence>
<evidence type="ECO:0000256" key="13">
    <source>
        <dbReference type="ARBA" id="ARBA00023128"/>
    </source>
</evidence>
<dbReference type="GO" id="GO:0045271">
    <property type="term" value="C:respiratory chain complex I"/>
    <property type="evidence" value="ECO:0007669"/>
    <property type="project" value="InterPro"/>
</dbReference>
<dbReference type="InParanoid" id="A0A3P8YFH7"/>
<dbReference type="OMA" id="TKSNMAG"/>
<keyword evidence="13" id="KW-0496">Mitochondrion</keyword>
<keyword evidence="12" id="KW-0007">Acetylation</keyword>
<comment type="function">
    <text evidence="1">Accessory subunit of the mitochondrial membrane respiratory chain NADH dehydrogenase (Complex I), that is believed not to be involved in catalysis. Complex I functions in the transfer of electrons from NADH to the respiratory chain. The immediate electron acceptor for the enzyme is believed to be ubiquinone.</text>
</comment>
<proteinExistence type="inferred from homology"/>
<dbReference type="PANTHER" id="PTHR15221">
    <property type="entry name" value="NADH DEHYDROGENASE [UBIQUINONE] 1 ALPHA SUBCOMPLEX SUBUNIT 3"/>
    <property type="match status" value="1"/>
</dbReference>
<dbReference type="CDD" id="cd22902">
    <property type="entry name" value="NDUFA3"/>
    <property type="match status" value="1"/>
</dbReference>
<keyword evidence="14 17" id="KW-0472">Membrane</keyword>
<keyword evidence="11 17" id="KW-1133">Transmembrane helix</keyword>